<keyword evidence="4" id="KW-1185">Reference proteome</keyword>
<evidence type="ECO:0008006" key="5">
    <source>
        <dbReference type="Google" id="ProtNLM"/>
    </source>
</evidence>
<feature type="region of interest" description="Disordered" evidence="1">
    <location>
        <begin position="21"/>
        <end position="40"/>
    </location>
</feature>
<feature type="chain" id="PRO_5046259620" description="Secreted protein" evidence="2">
    <location>
        <begin position="21"/>
        <end position="122"/>
    </location>
</feature>
<comment type="caution">
    <text evidence="3">The sequence shown here is derived from an EMBL/GenBank/DDBJ whole genome shotgun (WGS) entry which is preliminary data.</text>
</comment>
<keyword evidence="2" id="KW-0732">Signal</keyword>
<evidence type="ECO:0000313" key="4">
    <source>
        <dbReference type="Proteomes" id="UP001055039"/>
    </source>
</evidence>
<feature type="region of interest" description="Disordered" evidence="1">
    <location>
        <begin position="89"/>
        <end position="122"/>
    </location>
</feature>
<accession>A0ABQ4UIX9</accession>
<protein>
    <recommendedName>
        <fullName evidence="5">Secreted protein</fullName>
    </recommendedName>
</protein>
<dbReference type="EMBL" id="BPRC01000024">
    <property type="protein sequence ID" value="GJE67256.1"/>
    <property type="molecule type" value="Genomic_DNA"/>
</dbReference>
<proteinExistence type="predicted"/>
<evidence type="ECO:0000313" key="3">
    <source>
        <dbReference type="EMBL" id="GJE67256.1"/>
    </source>
</evidence>
<sequence length="122" mass="12364">MSFLLRAALVIGALSFLALQRQDGPSPAPPRAATAGIASETATGEAMDRLTTGGIGALVNAVNALPPEAREEMVRAGADAVARHVAGQFAGQAAGPVPSPRPSADTLSASDRRPSWRGPTSH</sequence>
<reference evidence="3" key="1">
    <citation type="journal article" date="2021" name="Front. Microbiol.">
        <title>Comprehensive Comparative Genomics and Phenotyping of Methylobacterium Species.</title>
        <authorList>
            <person name="Alessa O."/>
            <person name="Ogura Y."/>
            <person name="Fujitani Y."/>
            <person name="Takami H."/>
            <person name="Hayashi T."/>
            <person name="Sahin N."/>
            <person name="Tani A."/>
        </authorList>
    </citation>
    <scope>NUCLEOTIDE SEQUENCE</scope>
    <source>
        <strain evidence="3">NBRC 15686</strain>
    </source>
</reference>
<evidence type="ECO:0000256" key="2">
    <source>
        <dbReference type="SAM" id="SignalP"/>
    </source>
</evidence>
<evidence type="ECO:0000256" key="1">
    <source>
        <dbReference type="SAM" id="MobiDB-lite"/>
    </source>
</evidence>
<dbReference type="Proteomes" id="UP001055039">
    <property type="component" value="Unassembled WGS sequence"/>
</dbReference>
<gene>
    <name evidence="3" type="ORF">LNAOJCKE_4486</name>
</gene>
<feature type="signal peptide" evidence="2">
    <location>
        <begin position="1"/>
        <end position="20"/>
    </location>
</feature>
<dbReference type="RefSeq" id="WP_238227900.1">
    <property type="nucleotide sequence ID" value="NZ_BAAADH010000095.1"/>
</dbReference>
<name>A0ABQ4UIX9_9HYPH</name>
<organism evidence="3 4">
    <name type="scientific">Methylorubrum aminovorans</name>
    <dbReference type="NCBI Taxonomy" id="269069"/>
    <lineage>
        <taxon>Bacteria</taxon>
        <taxon>Pseudomonadati</taxon>
        <taxon>Pseudomonadota</taxon>
        <taxon>Alphaproteobacteria</taxon>
        <taxon>Hyphomicrobiales</taxon>
        <taxon>Methylobacteriaceae</taxon>
        <taxon>Methylorubrum</taxon>
    </lineage>
</organism>
<reference evidence="3" key="2">
    <citation type="submission" date="2021-08" db="EMBL/GenBank/DDBJ databases">
        <authorList>
            <person name="Tani A."/>
            <person name="Ola A."/>
            <person name="Ogura Y."/>
            <person name="Katsura K."/>
            <person name="Hayashi T."/>
        </authorList>
    </citation>
    <scope>NUCLEOTIDE SEQUENCE</scope>
    <source>
        <strain evidence="3">NBRC 15686</strain>
    </source>
</reference>